<dbReference type="GO" id="GO:0019748">
    <property type="term" value="P:secondary metabolic process"/>
    <property type="evidence" value="ECO:0007669"/>
    <property type="project" value="InterPro"/>
</dbReference>
<dbReference type="AlphaFoldDB" id="A0A7X3FTJ4"/>
<dbReference type="InterPro" id="IPR011009">
    <property type="entry name" value="Kinase-like_dom_sf"/>
</dbReference>
<evidence type="ECO:0000313" key="1">
    <source>
        <dbReference type="EMBL" id="MVT00394.1"/>
    </source>
</evidence>
<dbReference type="EMBL" id="WQRF01000006">
    <property type="protein sequence ID" value="MVT00394.1"/>
    <property type="molecule type" value="Genomic_DNA"/>
</dbReference>
<proteinExistence type="predicted"/>
<dbReference type="GO" id="GO:0016773">
    <property type="term" value="F:phosphotransferase activity, alcohol group as acceptor"/>
    <property type="evidence" value="ECO:0007669"/>
    <property type="project" value="InterPro"/>
</dbReference>
<keyword evidence="2" id="KW-1185">Reference proteome</keyword>
<evidence type="ECO:0000313" key="2">
    <source>
        <dbReference type="Proteomes" id="UP000438106"/>
    </source>
</evidence>
<accession>A0A7X3FTJ4</accession>
<keyword evidence="1" id="KW-0808">Transferase</keyword>
<dbReference type="SUPFAM" id="SSF56112">
    <property type="entry name" value="Protein kinase-like (PK-like)"/>
    <property type="match status" value="1"/>
</dbReference>
<dbReference type="Pfam" id="PF04655">
    <property type="entry name" value="APH_6_hur"/>
    <property type="match status" value="1"/>
</dbReference>
<sequence>MVNQSPVETALSRAMIRWSLTKSTPVAETPRSWIFRVEQNGRNFAALKILKRAVSEEEGRGARLLSWYGGDGAATVFDMHGDTIFMEWLDGGTLGEAARNGRDAEATTALATVASNLHRHRADAPADLLPLRQRFQALFDTDVRAWPHTARDLYARSAGIALKLFDKPMPEIPLHGDLHHDNIISSDRGWLAIDPKGLVGDPHYEVANAFRNPSGATKLAADPKRINAMADAFAARLGFNRKRVLGFAAAHSGLSVCWDLADGKPVTTDLAILPNLLSAYDQA</sequence>
<protein>
    <submittedName>
        <fullName evidence="1">Phosphotransferase</fullName>
    </submittedName>
</protein>
<dbReference type="InterPro" id="IPR006748">
    <property type="entry name" value="NH2Glyco/OHUrea_AB-resist_kin"/>
</dbReference>
<comment type="caution">
    <text evidence="1">The sequence shown here is derived from an EMBL/GenBank/DDBJ whole genome shotgun (WGS) entry which is preliminary data.</text>
</comment>
<organism evidence="1 2">
    <name type="scientific">Devosia marina</name>
    <dbReference type="NCBI Taxonomy" id="2683198"/>
    <lineage>
        <taxon>Bacteria</taxon>
        <taxon>Pseudomonadati</taxon>
        <taxon>Pseudomonadota</taxon>
        <taxon>Alphaproteobacteria</taxon>
        <taxon>Hyphomicrobiales</taxon>
        <taxon>Devosiaceae</taxon>
        <taxon>Devosia</taxon>
    </lineage>
</organism>
<dbReference type="Gene3D" id="3.90.1200.10">
    <property type="match status" value="1"/>
</dbReference>
<name>A0A7X3FTJ4_9HYPH</name>
<reference evidence="1 2" key="1">
    <citation type="submission" date="2019-12" db="EMBL/GenBank/DDBJ databases">
        <title>Devosia maris sp. nov., isolated from the deep seawater.</title>
        <authorList>
            <person name="Liu Y."/>
        </authorList>
    </citation>
    <scope>NUCLEOTIDE SEQUENCE [LARGE SCALE GENOMIC DNA]</scope>
    <source>
        <strain evidence="1 2">L53-10-65</strain>
    </source>
</reference>
<dbReference type="Proteomes" id="UP000438106">
    <property type="component" value="Unassembled WGS sequence"/>
</dbReference>
<gene>
    <name evidence="1" type="ORF">GO014_15315</name>
</gene>